<dbReference type="InterPro" id="IPR036388">
    <property type="entry name" value="WH-like_DNA-bd_sf"/>
</dbReference>
<dbReference type="OrthoDB" id="9803735at2"/>
<dbReference type="RefSeq" id="WP_135368932.1">
    <property type="nucleotide sequence ID" value="NZ_RKLX01000030.1"/>
</dbReference>
<comment type="similarity">
    <text evidence="1">Belongs to the LysR transcriptional regulatory family.</text>
</comment>
<name>A0A4Z0J6I5_9LACO</name>
<dbReference type="Gene3D" id="1.10.10.10">
    <property type="entry name" value="Winged helix-like DNA-binding domain superfamily/Winged helix DNA-binding domain"/>
    <property type="match status" value="1"/>
</dbReference>
<proteinExistence type="inferred from homology"/>
<evidence type="ECO:0000256" key="3">
    <source>
        <dbReference type="ARBA" id="ARBA00023125"/>
    </source>
</evidence>
<gene>
    <name evidence="6" type="ORF">EGT51_12140</name>
</gene>
<evidence type="ECO:0000256" key="2">
    <source>
        <dbReference type="ARBA" id="ARBA00023015"/>
    </source>
</evidence>
<dbReference type="InterPro" id="IPR005119">
    <property type="entry name" value="LysR_subst-bd"/>
</dbReference>
<keyword evidence="3" id="KW-0238">DNA-binding</keyword>
<dbReference type="CDD" id="cd05466">
    <property type="entry name" value="PBP2_LTTR_substrate"/>
    <property type="match status" value="1"/>
</dbReference>
<dbReference type="PROSITE" id="PS50931">
    <property type="entry name" value="HTH_LYSR"/>
    <property type="match status" value="1"/>
</dbReference>
<keyword evidence="4" id="KW-0804">Transcription</keyword>
<dbReference type="AlphaFoldDB" id="A0A4Z0J6I5"/>
<keyword evidence="7" id="KW-1185">Reference proteome</keyword>
<feature type="domain" description="HTH lysR-type" evidence="5">
    <location>
        <begin position="1"/>
        <end position="58"/>
    </location>
</feature>
<dbReference type="Gene3D" id="3.40.190.10">
    <property type="entry name" value="Periplasmic binding protein-like II"/>
    <property type="match status" value="2"/>
</dbReference>
<dbReference type="InterPro" id="IPR000847">
    <property type="entry name" value="LysR_HTH_N"/>
</dbReference>
<dbReference type="FunFam" id="1.10.10.10:FF:000001">
    <property type="entry name" value="LysR family transcriptional regulator"/>
    <property type="match status" value="1"/>
</dbReference>
<dbReference type="GO" id="GO:0032993">
    <property type="term" value="C:protein-DNA complex"/>
    <property type="evidence" value="ECO:0007669"/>
    <property type="project" value="TreeGrafter"/>
</dbReference>
<dbReference type="Proteomes" id="UP000297348">
    <property type="component" value="Unassembled WGS sequence"/>
</dbReference>
<dbReference type="PANTHER" id="PTHR30346">
    <property type="entry name" value="TRANSCRIPTIONAL DUAL REGULATOR HCAR-RELATED"/>
    <property type="match status" value="1"/>
</dbReference>
<dbReference type="SUPFAM" id="SSF46785">
    <property type="entry name" value="Winged helix' DNA-binding domain"/>
    <property type="match status" value="1"/>
</dbReference>
<dbReference type="SUPFAM" id="SSF53850">
    <property type="entry name" value="Periplasmic binding protein-like II"/>
    <property type="match status" value="1"/>
</dbReference>
<dbReference type="InterPro" id="IPR036390">
    <property type="entry name" value="WH_DNA-bd_sf"/>
</dbReference>
<dbReference type="GO" id="GO:0003677">
    <property type="term" value="F:DNA binding"/>
    <property type="evidence" value="ECO:0007669"/>
    <property type="project" value="UniProtKB-KW"/>
</dbReference>
<organism evidence="6 7">
    <name type="scientific">Levilactobacillus suantsaiihabitans</name>
    <dbReference type="NCBI Taxonomy" id="2487722"/>
    <lineage>
        <taxon>Bacteria</taxon>
        <taxon>Bacillati</taxon>
        <taxon>Bacillota</taxon>
        <taxon>Bacilli</taxon>
        <taxon>Lactobacillales</taxon>
        <taxon>Lactobacillaceae</taxon>
        <taxon>Levilactobacillus</taxon>
    </lineage>
</organism>
<dbReference type="PANTHER" id="PTHR30346:SF9">
    <property type="entry name" value="LYSR FAMILY TRANSCRIPTIONAL REGULATOR"/>
    <property type="match status" value="1"/>
</dbReference>
<sequence length="304" mass="34549">MNLEQMAYLVALKQTPTLSQAARNLNISQAGLSQSLDSLEAELGVKLFERTRQGTRPTKAGEKIIAHAEKIETQLNLIQNVADQRQRLAEPPLRVGVMNEVPSSLLDWLLTFQDERPQFKAYLKEDDSGQIIAGVKNQTYDVGIVAVNQSDQRQLQSLTFHEIGQGTFKLYMTANHYLANYPDPIPLELLKEQEYALFIDDYIENFVADVTKQVGPLNVLLQSTSFRVVLETMKKFQAVSIIRDTQIQNRLYDFEQQNLVAHSLGDLGTPQMTDFKYGIIQLPNKQLTPIQQEFVRGIKLLNKR</sequence>
<reference evidence="6 7" key="1">
    <citation type="submission" date="2018-10" db="EMBL/GenBank/DDBJ databases">
        <title>Lactobacillus sp. R7 and Lactobacillus sp. R19 isolated from fermented mustard green product of Taiwan.</title>
        <authorList>
            <person name="Lin S.-T."/>
        </authorList>
    </citation>
    <scope>NUCLEOTIDE SEQUENCE [LARGE SCALE GENOMIC DNA]</scope>
    <source>
        <strain evidence="6 7">BCRC 81129</strain>
    </source>
</reference>
<evidence type="ECO:0000313" key="7">
    <source>
        <dbReference type="Proteomes" id="UP000297348"/>
    </source>
</evidence>
<dbReference type="Pfam" id="PF00126">
    <property type="entry name" value="HTH_1"/>
    <property type="match status" value="1"/>
</dbReference>
<protein>
    <submittedName>
        <fullName evidence="6">LysR family transcriptional regulator</fullName>
    </submittedName>
</protein>
<evidence type="ECO:0000256" key="4">
    <source>
        <dbReference type="ARBA" id="ARBA00023163"/>
    </source>
</evidence>
<dbReference type="Pfam" id="PF03466">
    <property type="entry name" value="LysR_substrate"/>
    <property type="match status" value="1"/>
</dbReference>
<evidence type="ECO:0000259" key="5">
    <source>
        <dbReference type="PROSITE" id="PS50931"/>
    </source>
</evidence>
<dbReference type="GO" id="GO:0003700">
    <property type="term" value="F:DNA-binding transcription factor activity"/>
    <property type="evidence" value="ECO:0007669"/>
    <property type="project" value="InterPro"/>
</dbReference>
<evidence type="ECO:0000256" key="1">
    <source>
        <dbReference type="ARBA" id="ARBA00009437"/>
    </source>
</evidence>
<dbReference type="EMBL" id="RKLX01000030">
    <property type="protein sequence ID" value="TGD17504.1"/>
    <property type="molecule type" value="Genomic_DNA"/>
</dbReference>
<comment type="caution">
    <text evidence="6">The sequence shown here is derived from an EMBL/GenBank/DDBJ whole genome shotgun (WGS) entry which is preliminary data.</text>
</comment>
<evidence type="ECO:0000313" key="6">
    <source>
        <dbReference type="EMBL" id="TGD17504.1"/>
    </source>
</evidence>
<dbReference type="PRINTS" id="PR00039">
    <property type="entry name" value="HTHLYSR"/>
</dbReference>
<keyword evidence="2" id="KW-0805">Transcription regulation</keyword>
<accession>A0A4Z0J6I5</accession>